<accession>A0A1G1XM42</accession>
<evidence type="ECO:0000313" key="1">
    <source>
        <dbReference type="EMBL" id="OGY41078.1"/>
    </source>
</evidence>
<reference evidence="1 2" key="1">
    <citation type="journal article" date="2016" name="Nat. Commun.">
        <title>Thousands of microbial genomes shed light on interconnected biogeochemical processes in an aquifer system.</title>
        <authorList>
            <person name="Anantharaman K."/>
            <person name="Brown C.T."/>
            <person name="Hug L.A."/>
            <person name="Sharon I."/>
            <person name="Castelle C.J."/>
            <person name="Probst A.J."/>
            <person name="Thomas B.C."/>
            <person name="Singh A."/>
            <person name="Wilkins M.J."/>
            <person name="Karaoz U."/>
            <person name="Brodie E.L."/>
            <person name="Williams K.H."/>
            <person name="Hubbard S.S."/>
            <person name="Banfield J.F."/>
        </authorList>
    </citation>
    <scope>NUCLEOTIDE SEQUENCE [LARGE SCALE GENOMIC DNA]</scope>
</reference>
<organism evidence="1 2">
    <name type="scientific">Candidatus Buchananbacteria bacterium RBG_13_36_9</name>
    <dbReference type="NCBI Taxonomy" id="1797530"/>
    <lineage>
        <taxon>Bacteria</taxon>
        <taxon>Candidatus Buchananiibacteriota</taxon>
    </lineage>
</organism>
<dbReference type="EMBL" id="MHHZ01000022">
    <property type="protein sequence ID" value="OGY41078.1"/>
    <property type="molecule type" value="Genomic_DNA"/>
</dbReference>
<gene>
    <name evidence="1" type="ORF">A2Y82_01575</name>
</gene>
<name>A0A1G1XM42_9BACT</name>
<dbReference type="Proteomes" id="UP000176498">
    <property type="component" value="Unassembled WGS sequence"/>
</dbReference>
<dbReference type="AlphaFoldDB" id="A0A1G1XM42"/>
<sequence>MDTLPFSIYVDKRPIRIAFLVDKNCEKEVIDNILKYNHGKWGGRFNPIIITDGKEIDEVSWNFLLKFDPDIIESFIEISEELQKRIKIFFSPYSVETNSNNNYVQLNEQPVSILPTAENVARVSRASFGEPAKIVIFKFNETTPEIIKQFINRNFGALSAGFHTEKALSECQQKIFEISDYTTLNQALLDLGESRNRFVYLSQICSLPNTSLDVEYNSNNSKFEVIVGESVQDLVYFWNRNQTISHWMRTDITQIWLTKEFAENELIKPGLQKWLNRYTGMIGNEHEKGTNFVSFSITKTELDNICSNLGAQSWHTRSANKLETMPMPNFRERSLFLINKQGLDMYRAYSNQEYVVLNEPSVQQGFMAGESWIADLYIQFKQEAFSSIRGVDYWLLLPQRNSLLNDLRMFNKRNRINAFNSFSIMLRRNTDIHPDENILEIKLPEDKSIFRSLICGEKFDCISKNEEDKFKSRPFYHAEHSDKGKYLKGVISLFEDLSSAYFLFEDNFWRRIFEMMSNKNFLNDEKTEKIIFNKLKEKIISGMDFKNSDNNLKWLSGYVMNLSKKEAKSEIHYCFQDYKKEAEAELIEFNKSRQPDSQFSFNESDLKDDLSDLVKQNILLTGFKPKCPYCGSRIWYHINNVHQQIKCRGCGYKFSLPSEEYWYYTLNTLLKKAIQFHGTIPVLLVLGQLLSDARSSFLYNASFDLFKNKGEKTCGDLDIVCIQDGKFILGEVKQKNCDFKKADFDKMAEFAELLRPDELIFSSMDLEPNQICIDGIDDLKRRLSNLNIKVRWYRLHGMSEPSPVR</sequence>
<evidence type="ECO:0000313" key="2">
    <source>
        <dbReference type="Proteomes" id="UP000176498"/>
    </source>
</evidence>
<comment type="caution">
    <text evidence="1">The sequence shown here is derived from an EMBL/GenBank/DDBJ whole genome shotgun (WGS) entry which is preliminary data.</text>
</comment>
<proteinExistence type="predicted"/>
<protein>
    <submittedName>
        <fullName evidence="1">Uncharacterized protein</fullName>
    </submittedName>
</protein>